<organism evidence="9 10">
    <name type="scientific">Rhodococcus qingshengii</name>
    <dbReference type="NCBI Taxonomy" id="334542"/>
    <lineage>
        <taxon>Bacteria</taxon>
        <taxon>Bacillati</taxon>
        <taxon>Actinomycetota</taxon>
        <taxon>Actinomycetes</taxon>
        <taxon>Mycobacteriales</taxon>
        <taxon>Nocardiaceae</taxon>
        <taxon>Rhodococcus</taxon>
        <taxon>Rhodococcus erythropolis group</taxon>
    </lineage>
</organism>
<feature type="transmembrane region" description="Helical" evidence="8">
    <location>
        <begin position="54"/>
        <end position="73"/>
    </location>
</feature>
<evidence type="ECO:0000256" key="8">
    <source>
        <dbReference type="RuleBase" id="RU362002"/>
    </source>
</evidence>
<proteinExistence type="inferred from homology"/>
<name>A0A1C4ECS5_RHOSG</name>
<evidence type="ECO:0000256" key="5">
    <source>
        <dbReference type="ARBA" id="ARBA00022989"/>
    </source>
</evidence>
<dbReference type="GO" id="GO:0005886">
    <property type="term" value="C:plasma membrane"/>
    <property type="evidence" value="ECO:0007669"/>
    <property type="project" value="UniProtKB-SubCell"/>
</dbReference>
<dbReference type="GeneID" id="93804843"/>
<evidence type="ECO:0000256" key="7">
    <source>
        <dbReference type="ARBA" id="ARBA00023177"/>
    </source>
</evidence>
<dbReference type="Pfam" id="PF00909">
    <property type="entry name" value="Ammonium_transp"/>
    <property type="match status" value="1"/>
</dbReference>
<gene>
    <name evidence="9" type="ORF">CHR55_01240</name>
</gene>
<feature type="transmembrane region" description="Helical" evidence="8">
    <location>
        <begin position="20"/>
        <end position="42"/>
    </location>
</feature>
<evidence type="ECO:0000256" key="1">
    <source>
        <dbReference type="ARBA" id="ARBA00004141"/>
    </source>
</evidence>
<dbReference type="Gene3D" id="3.30.70.120">
    <property type="match status" value="1"/>
</dbReference>
<keyword evidence="3 8" id="KW-0813">Transport</keyword>
<feature type="transmembrane region" description="Helical" evidence="8">
    <location>
        <begin position="369"/>
        <end position="392"/>
    </location>
</feature>
<feature type="transmembrane region" description="Helical" evidence="8">
    <location>
        <begin position="272"/>
        <end position="289"/>
    </location>
</feature>
<comment type="similarity">
    <text evidence="2 8">Belongs to the ammonia transporter channel (TC 1.A.11.2) family.</text>
</comment>
<feature type="transmembrane region" description="Helical" evidence="8">
    <location>
        <begin position="330"/>
        <end position="349"/>
    </location>
</feature>
<dbReference type="InterPro" id="IPR024041">
    <property type="entry name" value="NH4_transpt_AmtB-like_dom"/>
</dbReference>
<evidence type="ECO:0000256" key="3">
    <source>
        <dbReference type="ARBA" id="ARBA00022448"/>
    </source>
</evidence>
<protein>
    <recommendedName>
        <fullName evidence="8">Ammonium transporter</fullName>
    </recommendedName>
</protein>
<dbReference type="PANTHER" id="PTHR43029">
    <property type="entry name" value="AMMONIUM TRANSPORTER MEP2"/>
    <property type="match status" value="1"/>
</dbReference>
<dbReference type="GO" id="GO:0008519">
    <property type="term" value="F:ammonium channel activity"/>
    <property type="evidence" value="ECO:0007669"/>
    <property type="project" value="InterPro"/>
</dbReference>
<dbReference type="Gene3D" id="1.10.3430.10">
    <property type="entry name" value="Ammonium transporter AmtB like domains"/>
    <property type="match status" value="1"/>
</dbReference>
<dbReference type="PROSITE" id="PS01219">
    <property type="entry name" value="AMMONIUM_TRANSP"/>
    <property type="match status" value="1"/>
</dbReference>
<feature type="transmembrane region" description="Helical" evidence="8">
    <location>
        <begin position="109"/>
        <end position="130"/>
    </location>
</feature>
<dbReference type="SUPFAM" id="SSF111352">
    <property type="entry name" value="Ammonium transporter"/>
    <property type="match status" value="1"/>
</dbReference>
<dbReference type="NCBIfam" id="TIGR00836">
    <property type="entry name" value="amt"/>
    <property type="match status" value="1"/>
</dbReference>
<dbReference type="AlphaFoldDB" id="A0A1C4ECS5"/>
<dbReference type="Proteomes" id="UP000230886">
    <property type="component" value="Unassembled WGS sequence"/>
</dbReference>
<accession>A0A7I8AXB4</accession>
<comment type="subcellular location">
    <subcellularLocation>
        <location evidence="8">Cell membrane</location>
        <topology evidence="8">Multi-pass membrane protein</topology>
    </subcellularLocation>
    <subcellularLocation>
        <location evidence="1">Membrane</location>
        <topology evidence="1">Multi-pass membrane protein</topology>
    </subcellularLocation>
</comment>
<comment type="caution">
    <text evidence="9">The sequence shown here is derived from an EMBL/GenBank/DDBJ whole genome shotgun (WGS) entry which is preliminary data.</text>
</comment>
<reference evidence="9 10" key="1">
    <citation type="submission" date="2017-07" db="EMBL/GenBank/DDBJ databases">
        <title>Draft sequence of Rhodococcus enclensis 23b-28.</title>
        <authorList>
            <person name="Besaury L."/>
            <person name="Sancelme M."/>
            <person name="Amato P."/>
            <person name="Lallement A."/>
            <person name="Delort A.-M."/>
        </authorList>
    </citation>
    <scope>NUCLEOTIDE SEQUENCE [LARGE SCALE GENOMIC DNA]</scope>
    <source>
        <strain evidence="9 10">23b-28</strain>
    </source>
</reference>
<evidence type="ECO:0000256" key="6">
    <source>
        <dbReference type="ARBA" id="ARBA00023136"/>
    </source>
</evidence>
<keyword evidence="7 8" id="KW-0924">Ammonia transport</keyword>
<keyword evidence="5 8" id="KW-1133">Transmembrane helix</keyword>
<evidence type="ECO:0000256" key="2">
    <source>
        <dbReference type="ARBA" id="ARBA00005887"/>
    </source>
</evidence>
<dbReference type="PANTHER" id="PTHR43029:SF21">
    <property type="entry name" value="AMMONIUM TRANSPORTER 1"/>
    <property type="match status" value="1"/>
</dbReference>
<accession>A0A1C4ECS5</accession>
<evidence type="ECO:0000313" key="9">
    <source>
        <dbReference type="EMBL" id="PCK29050.1"/>
    </source>
</evidence>
<dbReference type="InterPro" id="IPR015867">
    <property type="entry name" value="N-reg_PII/ATP_PRibTrfase_C"/>
</dbReference>
<feature type="transmembrane region" description="Helical" evidence="8">
    <location>
        <begin position="142"/>
        <end position="159"/>
    </location>
</feature>
<keyword evidence="4 8" id="KW-0812">Transmembrane</keyword>
<feature type="transmembrane region" description="Helical" evidence="8">
    <location>
        <begin position="244"/>
        <end position="265"/>
    </location>
</feature>
<feature type="transmembrane region" description="Helical" evidence="8">
    <location>
        <begin position="211"/>
        <end position="232"/>
    </location>
</feature>
<feature type="transmembrane region" description="Helical" evidence="8">
    <location>
        <begin position="179"/>
        <end position="199"/>
    </location>
</feature>
<feature type="transmembrane region" description="Helical" evidence="8">
    <location>
        <begin position="295"/>
        <end position="318"/>
    </location>
</feature>
<dbReference type="InterPro" id="IPR018047">
    <property type="entry name" value="Ammonium_transpt_CS"/>
</dbReference>
<dbReference type="InterPro" id="IPR001905">
    <property type="entry name" value="Ammonium_transpt"/>
</dbReference>
<sequence length="561" mass="58432">MSMEMVLAEAVIDSGDTAWVLISAGLVLFMVPGLAFFYAGLVRGSSALVMLQQNLVPLGLVSITWVVFGYSFAFSGDWGSGFLGDLKLFGLQDIHTAAAPGFHLIEGAVAVPTLAFVVYQMMFAIITPALITGATANRLKPLGWAVLLVLWSIIVYPPIAHWLFNPEGWLALRGAQDWAGGIVVHASAGAAALAILLVVGKRPGWPNAEAVPHSVPLALIGAGILWFGWFGFNAGDGLAADGVAAQALMNTHIAAAGGMVVWLVIERYTEGKATAIGGITGAVAGLATVTPCAGFVSTFSALAIGALAGLVCHFALALKSIFKFDDALDVIAVHFIGGILGSLLLGLFGEKAINSIGRDGLFFGGGAGLLGEQALALIVVIAFSFVVTWLIATGIEKTIGLKLAPKDQVDIDRRQQGMDAYRYNAAFVDAGGAPQTSGFDSGVLVEGAKLVPNLGAPKHELITAVLQTIESEKLREALLAAGAESIVVSEAHVSASDSASLKFRGQRNDVVFTERLRVEVLVASEHAQAVLDAINEYSGGRRSGFVQQAAEPLTEATEQGS</sequence>
<dbReference type="EMBL" id="NOVD01000001">
    <property type="protein sequence ID" value="PCK29050.1"/>
    <property type="molecule type" value="Genomic_DNA"/>
</dbReference>
<evidence type="ECO:0000256" key="4">
    <source>
        <dbReference type="ARBA" id="ARBA00022692"/>
    </source>
</evidence>
<evidence type="ECO:0000313" key="10">
    <source>
        <dbReference type="Proteomes" id="UP000230886"/>
    </source>
</evidence>
<dbReference type="RefSeq" id="WP_007731720.1">
    <property type="nucleotide sequence ID" value="NZ_CP025959.1"/>
</dbReference>
<dbReference type="InterPro" id="IPR029020">
    <property type="entry name" value="Ammonium/urea_transptr"/>
</dbReference>
<keyword evidence="6 8" id="KW-0472">Membrane</keyword>